<feature type="compositionally biased region" description="Low complexity" evidence="1">
    <location>
        <begin position="189"/>
        <end position="198"/>
    </location>
</feature>
<dbReference type="EMBL" id="CP013386">
    <property type="protein sequence ID" value="AOJ02017.1"/>
    <property type="molecule type" value="Genomic_DNA"/>
</dbReference>
<dbReference type="Proteomes" id="UP000062519">
    <property type="component" value="Chromosome 1"/>
</dbReference>
<organism evidence="2 3">
    <name type="scientific">Burkholderia mayonis</name>
    <dbReference type="NCBI Taxonomy" id="1385591"/>
    <lineage>
        <taxon>Bacteria</taxon>
        <taxon>Pseudomonadati</taxon>
        <taxon>Pseudomonadota</taxon>
        <taxon>Betaproteobacteria</taxon>
        <taxon>Burkholderiales</taxon>
        <taxon>Burkholderiaceae</taxon>
        <taxon>Burkholderia</taxon>
        <taxon>pseudomallei group</taxon>
    </lineage>
</organism>
<dbReference type="AlphaFoldDB" id="A0A1B4FEE6"/>
<accession>A0A1B4FEE6</accession>
<proteinExistence type="predicted"/>
<dbReference type="RefSeq" id="WP_059597968.1">
    <property type="nucleotide sequence ID" value="NZ_CP013386.1"/>
</dbReference>
<dbReference type="KEGG" id="buu:WS70_09405"/>
<name>A0A1B4FEE6_9BURK</name>
<evidence type="ECO:0000256" key="1">
    <source>
        <dbReference type="SAM" id="MobiDB-lite"/>
    </source>
</evidence>
<evidence type="ECO:0000313" key="3">
    <source>
        <dbReference type="Proteomes" id="UP000062519"/>
    </source>
</evidence>
<keyword evidence="3" id="KW-1185">Reference proteome</keyword>
<evidence type="ECO:0000313" key="2">
    <source>
        <dbReference type="EMBL" id="AOJ02017.1"/>
    </source>
</evidence>
<sequence>MKRDTEGSFVLASDDGARNSRADALTDDQRQALGEAISEYFGKLDSDEGVRAPEGRILRTFDYCESRNIDDLIDRAIVPALAASPVEQPAAAPTVIAELASMTRMFHAACHDLGLINEALGLDPDDGGAAPILDAIAELKGRATSANETGAERSDDLNERAHLAAGQWANANTPISEALAYRDGYIAGASSPAISSSTRARRPARRSARTRTWR</sequence>
<reference evidence="2 3" key="1">
    <citation type="submission" date="2015-12" db="EMBL/GenBank/DDBJ databases">
        <title>Diversity of Burkholderia near neighbor genomes.</title>
        <authorList>
            <person name="Sahl J."/>
            <person name="Wagner D."/>
            <person name="Keim P."/>
        </authorList>
    </citation>
    <scope>NUCLEOTIDE SEQUENCE [LARGE SCALE GENOMIC DNA]</scope>
    <source>
        <strain evidence="2 3">BDU6</strain>
    </source>
</reference>
<protein>
    <submittedName>
        <fullName evidence="2">Uncharacterized protein</fullName>
    </submittedName>
</protein>
<gene>
    <name evidence="2" type="ORF">WS70_09405</name>
</gene>
<feature type="compositionally biased region" description="Basic residues" evidence="1">
    <location>
        <begin position="199"/>
        <end position="214"/>
    </location>
</feature>
<feature type="region of interest" description="Disordered" evidence="1">
    <location>
        <begin position="189"/>
        <end position="214"/>
    </location>
</feature>